<proteinExistence type="predicted"/>
<dbReference type="Proteomes" id="UP000265520">
    <property type="component" value="Unassembled WGS sequence"/>
</dbReference>
<name>A0A392S872_9FABA</name>
<organism evidence="1 2">
    <name type="scientific">Trifolium medium</name>
    <dbReference type="NCBI Taxonomy" id="97028"/>
    <lineage>
        <taxon>Eukaryota</taxon>
        <taxon>Viridiplantae</taxon>
        <taxon>Streptophyta</taxon>
        <taxon>Embryophyta</taxon>
        <taxon>Tracheophyta</taxon>
        <taxon>Spermatophyta</taxon>
        <taxon>Magnoliopsida</taxon>
        <taxon>eudicotyledons</taxon>
        <taxon>Gunneridae</taxon>
        <taxon>Pentapetalae</taxon>
        <taxon>rosids</taxon>
        <taxon>fabids</taxon>
        <taxon>Fabales</taxon>
        <taxon>Fabaceae</taxon>
        <taxon>Papilionoideae</taxon>
        <taxon>50 kb inversion clade</taxon>
        <taxon>NPAAA clade</taxon>
        <taxon>Hologalegina</taxon>
        <taxon>IRL clade</taxon>
        <taxon>Trifolieae</taxon>
        <taxon>Trifolium</taxon>
    </lineage>
</organism>
<protein>
    <submittedName>
        <fullName evidence="1">Uncharacterized protein</fullName>
    </submittedName>
</protein>
<accession>A0A392S872</accession>
<dbReference type="AlphaFoldDB" id="A0A392S872"/>
<feature type="non-terminal residue" evidence="1">
    <location>
        <position position="1"/>
    </location>
</feature>
<keyword evidence="2" id="KW-1185">Reference proteome</keyword>
<evidence type="ECO:0000313" key="2">
    <source>
        <dbReference type="Proteomes" id="UP000265520"/>
    </source>
</evidence>
<dbReference type="EMBL" id="LXQA010326967">
    <property type="protein sequence ID" value="MCI44170.1"/>
    <property type="molecule type" value="Genomic_DNA"/>
</dbReference>
<evidence type="ECO:0000313" key="1">
    <source>
        <dbReference type="EMBL" id="MCI44170.1"/>
    </source>
</evidence>
<comment type="caution">
    <text evidence="1">The sequence shown here is derived from an EMBL/GenBank/DDBJ whole genome shotgun (WGS) entry which is preliminary data.</text>
</comment>
<reference evidence="1 2" key="1">
    <citation type="journal article" date="2018" name="Front. Plant Sci.">
        <title>Red Clover (Trifolium pratense) and Zigzag Clover (T. medium) - A Picture of Genomic Similarities and Differences.</title>
        <authorList>
            <person name="Dluhosova J."/>
            <person name="Istvanek J."/>
            <person name="Nedelnik J."/>
            <person name="Repkova J."/>
        </authorList>
    </citation>
    <scope>NUCLEOTIDE SEQUENCE [LARGE SCALE GENOMIC DNA]</scope>
    <source>
        <strain evidence="2">cv. 10/8</strain>
        <tissue evidence="1">Leaf</tissue>
    </source>
</reference>
<sequence length="54" mass="5666">DLLNKCSDIVANGSRVEGASKNVDMIADGSKDVRSSNTATVDLTHDSVDITSDK</sequence>